<sequence>MEQKRMLTEGVGVLALTVLFAFGFIYIPIIGPLLLFLLAIPILNYSYRYGYKKAIWILASSVLLAFLLGGELMIPFILTFMLPGLVMGEMTRRKEISFFILISGVLAFLVMLLVNYVIIASLIDINFISTMKDWFEETLKTSENVLPLTEEEYANQLKMFEEIALYIPKIVPSMLIFSAIGLAFVIQVIAFKLLRRKNDNIPSFPPFSEWIFPRALLWYYLIVSLMFYIGISQGTWWELVILNLFIVLEAVMTIQGLGFIFFFARWKGLAKPIPIIITIVAIILPFLLYLIRILGIIDLGFDLRQRLKEQK</sequence>
<feature type="transmembrane region" description="Helical" evidence="1">
    <location>
        <begin position="174"/>
        <end position="194"/>
    </location>
</feature>
<feature type="transmembrane region" description="Helical" evidence="1">
    <location>
        <begin position="55"/>
        <end position="86"/>
    </location>
</feature>
<dbReference type="AlphaFoldDB" id="A0A1E5LCB2"/>
<feature type="transmembrane region" description="Helical" evidence="1">
    <location>
        <begin position="275"/>
        <end position="297"/>
    </location>
</feature>
<dbReference type="STRING" id="1305675.BFG57_17820"/>
<feature type="transmembrane region" description="Helical" evidence="1">
    <location>
        <begin position="240"/>
        <end position="263"/>
    </location>
</feature>
<keyword evidence="1" id="KW-0812">Transmembrane</keyword>
<dbReference type="EMBL" id="MJEH01000047">
    <property type="protein sequence ID" value="OEH91738.1"/>
    <property type="molecule type" value="Genomic_DNA"/>
</dbReference>
<feature type="transmembrane region" description="Helical" evidence="1">
    <location>
        <begin position="98"/>
        <end position="123"/>
    </location>
</feature>
<gene>
    <name evidence="2" type="ORF">BFG57_17820</name>
</gene>
<dbReference type="InterPro" id="IPR018710">
    <property type="entry name" value="DUF2232"/>
</dbReference>
<dbReference type="Pfam" id="PF09991">
    <property type="entry name" value="DUF2232"/>
    <property type="match status" value="1"/>
</dbReference>
<reference evidence="2 3" key="1">
    <citation type="submission" date="2016-08" db="EMBL/GenBank/DDBJ databases">
        <title>Genome of Bacillus solimangrovi GH2-4.</title>
        <authorList>
            <person name="Lim S."/>
            <person name="Kim B.-C."/>
        </authorList>
    </citation>
    <scope>NUCLEOTIDE SEQUENCE [LARGE SCALE GENOMIC DNA]</scope>
    <source>
        <strain evidence="2 3">GH2-4</strain>
    </source>
</reference>
<feature type="transmembrane region" description="Helical" evidence="1">
    <location>
        <begin position="215"/>
        <end position="234"/>
    </location>
</feature>
<accession>A0A1E5LCB2</accession>
<proteinExistence type="predicted"/>
<organism evidence="2 3">
    <name type="scientific">Bacillus solimangrovi</name>
    <dbReference type="NCBI Taxonomy" id="1305675"/>
    <lineage>
        <taxon>Bacteria</taxon>
        <taxon>Bacillati</taxon>
        <taxon>Bacillota</taxon>
        <taxon>Bacilli</taxon>
        <taxon>Bacillales</taxon>
        <taxon>Bacillaceae</taxon>
        <taxon>Bacillus</taxon>
    </lineage>
</organism>
<feature type="transmembrane region" description="Helical" evidence="1">
    <location>
        <begin position="12"/>
        <end position="43"/>
    </location>
</feature>
<comment type="caution">
    <text evidence="2">The sequence shown here is derived from an EMBL/GenBank/DDBJ whole genome shotgun (WGS) entry which is preliminary data.</text>
</comment>
<dbReference type="Proteomes" id="UP000095209">
    <property type="component" value="Unassembled WGS sequence"/>
</dbReference>
<dbReference type="RefSeq" id="WP_069718236.1">
    <property type="nucleotide sequence ID" value="NZ_MJEH01000047.1"/>
</dbReference>
<dbReference type="PANTHER" id="PTHR41324">
    <property type="entry name" value="MEMBRANE PROTEIN-RELATED"/>
    <property type="match status" value="1"/>
</dbReference>
<evidence type="ECO:0000313" key="3">
    <source>
        <dbReference type="Proteomes" id="UP000095209"/>
    </source>
</evidence>
<name>A0A1E5LCB2_9BACI</name>
<evidence type="ECO:0000313" key="2">
    <source>
        <dbReference type="EMBL" id="OEH91738.1"/>
    </source>
</evidence>
<keyword evidence="3" id="KW-1185">Reference proteome</keyword>
<keyword evidence="1" id="KW-1133">Transmembrane helix</keyword>
<evidence type="ECO:0000256" key="1">
    <source>
        <dbReference type="SAM" id="Phobius"/>
    </source>
</evidence>
<protein>
    <recommendedName>
        <fullName evidence="4">DUF2232 domain-containing protein</fullName>
    </recommendedName>
</protein>
<dbReference type="OrthoDB" id="2987886at2"/>
<evidence type="ECO:0008006" key="4">
    <source>
        <dbReference type="Google" id="ProtNLM"/>
    </source>
</evidence>
<keyword evidence="1" id="KW-0472">Membrane</keyword>
<dbReference type="PANTHER" id="PTHR41324:SF1">
    <property type="entry name" value="DUF2232 DOMAIN-CONTAINING PROTEIN"/>
    <property type="match status" value="1"/>
</dbReference>